<comment type="caution">
    <text evidence="11">The sequence shown here is derived from an EMBL/GenBank/DDBJ whole genome shotgun (WGS) entry which is preliminary data.</text>
</comment>
<name>A0A6M1TVK1_9RHOB</name>
<evidence type="ECO:0000259" key="9">
    <source>
        <dbReference type="PROSITE" id="PS50110"/>
    </source>
</evidence>
<dbReference type="Pfam" id="PF01339">
    <property type="entry name" value="CheB_methylest"/>
    <property type="match status" value="1"/>
</dbReference>
<dbReference type="AlphaFoldDB" id="A0A6M1TVK1"/>
<reference evidence="11 12" key="1">
    <citation type="submission" date="2020-02" db="EMBL/GenBank/DDBJ databases">
        <title>Rhodobacter translucens sp. nov., a novel bacterium isolated from activated sludge.</title>
        <authorList>
            <person name="Liu J."/>
        </authorList>
    </citation>
    <scope>NUCLEOTIDE SEQUENCE [LARGE SCALE GENOMIC DNA]</scope>
    <source>
        <strain evidence="11 12">HX-7-19</strain>
    </source>
</reference>
<dbReference type="SUPFAM" id="SSF52738">
    <property type="entry name" value="Methylesterase CheB, C-terminal domain"/>
    <property type="match status" value="1"/>
</dbReference>
<feature type="active site" evidence="5 6">
    <location>
        <position position="218"/>
    </location>
</feature>
<dbReference type="HAMAP" id="MF_00099">
    <property type="entry name" value="CheB_chemtxs"/>
    <property type="match status" value="1"/>
</dbReference>
<comment type="PTM">
    <text evidence="5">Phosphorylated by CheA. Phosphorylation of the N-terminal regulatory domain activates the methylesterase activity.</text>
</comment>
<comment type="function">
    <text evidence="5">Involved in chemotaxis. Part of a chemotaxis signal transduction system that modulates chemotaxis in response to various stimuli. Catalyzes the demethylation of specific methylglutamate residues introduced into the chemoreceptors (methyl-accepting chemotaxis proteins or MCP) by CheR. Also mediates the irreversible deamidation of specific glutamine residues to glutamic acid.</text>
</comment>
<evidence type="ECO:0000256" key="1">
    <source>
        <dbReference type="ARBA" id="ARBA00022490"/>
    </source>
</evidence>
<dbReference type="CDD" id="cd17541">
    <property type="entry name" value="REC_CheB-like"/>
    <property type="match status" value="1"/>
</dbReference>
<evidence type="ECO:0000259" key="10">
    <source>
        <dbReference type="PROSITE" id="PS50122"/>
    </source>
</evidence>
<comment type="catalytic activity">
    <reaction evidence="5">
        <text>L-glutaminyl-[protein] + H2O = L-glutamyl-[protein] + NH4(+)</text>
        <dbReference type="Rhea" id="RHEA:16441"/>
        <dbReference type="Rhea" id="RHEA-COMP:10207"/>
        <dbReference type="Rhea" id="RHEA-COMP:10208"/>
        <dbReference type="ChEBI" id="CHEBI:15377"/>
        <dbReference type="ChEBI" id="CHEBI:28938"/>
        <dbReference type="ChEBI" id="CHEBI:29973"/>
        <dbReference type="ChEBI" id="CHEBI:30011"/>
        <dbReference type="EC" id="3.5.1.44"/>
    </reaction>
</comment>
<comment type="similarity">
    <text evidence="5">Belongs to the CheB family.</text>
</comment>
<dbReference type="PANTHER" id="PTHR42872:SF6">
    <property type="entry name" value="PROTEIN-GLUTAMATE METHYLESTERASE_PROTEIN-GLUTAMINE GLUTAMINASE"/>
    <property type="match status" value="1"/>
</dbReference>
<sequence>MIMARPVRVLIVDDSAMVRKVLSMGLSADPGIEVIAAASSAEAAWDIMRKDRPDVITLDVEMPRIDGLTFLRHYLPLMPIPTVMISTLTSAGAAVSVQAMQAGAVDVISKPSLGLASGLPAIMSDICTRVRAAATARIGRGQAPAATAAPGLSPAPIPVRPVPATPRSADPVPPPGFTAPRNAPTLMAIGSSTGGVQALSAILPAFPANSPGIVIVQHMPEGFTGPFATRLNSLCCLDVREAQEGDILHPGAALVAPGGTRHMTVEPHGRDSYRIHLVQGDPVCFSRPSVDVLFESVARAAGQNAIGAVLTGMGRDGARGLLTIRSIGGTTIAQDEATSVVYGMPMAARDIGAAQHVLPLTAIPARMMQAVTTRQAARA</sequence>
<dbReference type="Pfam" id="PF00072">
    <property type="entry name" value="Response_reg"/>
    <property type="match status" value="1"/>
</dbReference>
<keyword evidence="5 7" id="KW-0597">Phosphoprotein</keyword>
<keyword evidence="3 5" id="KW-0378">Hydrolase</keyword>
<dbReference type="InterPro" id="IPR035909">
    <property type="entry name" value="CheB_C"/>
</dbReference>
<feature type="domain" description="Response regulatory" evidence="9">
    <location>
        <begin position="8"/>
        <end position="125"/>
    </location>
</feature>
<keyword evidence="1 5" id="KW-0963">Cytoplasm</keyword>
<proteinExistence type="inferred from homology"/>
<dbReference type="GO" id="GO:0005737">
    <property type="term" value="C:cytoplasm"/>
    <property type="evidence" value="ECO:0007669"/>
    <property type="project" value="UniProtKB-SubCell"/>
</dbReference>
<organism evidence="11 12">
    <name type="scientific">Paragemmobacter kunshanensis</name>
    <dbReference type="NCBI Taxonomy" id="2583234"/>
    <lineage>
        <taxon>Bacteria</taxon>
        <taxon>Pseudomonadati</taxon>
        <taxon>Pseudomonadota</taxon>
        <taxon>Alphaproteobacteria</taxon>
        <taxon>Rhodobacterales</taxon>
        <taxon>Paracoccaceae</taxon>
        <taxon>Paragemmobacter</taxon>
    </lineage>
</organism>
<evidence type="ECO:0000256" key="6">
    <source>
        <dbReference type="PROSITE-ProRule" id="PRU00050"/>
    </source>
</evidence>
<dbReference type="InterPro" id="IPR001789">
    <property type="entry name" value="Sig_transdc_resp-reg_receiver"/>
</dbReference>
<dbReference type="SMART" id="SM00448">
    <property type="entry name" value="REC"/>
    <property type="match status" value="1"/>
</dbReference>
<dbReference type="EC" id="3.1.1.61" evidence="5"/>
<comment type="subcellular location">
    <subcellularLocation>
        <location evidence="5">Cytoplasm</location>
    </subcellularLocation>
</comment>
<comment type="catalytic activity">
    <reaction evidence="4 5">
        <text>[protein]-L-glutamate 5-O-methyl ester + H2O = L-glutamyl-[protein] + methanol + H(+)</text>
        <dbReference type="Rhea" id="RHEA:23236"/>
        <dbReference type="Rhea" id="RHEA-COMP:10208"/>
        <dbReference type="Rhea" id="RHEA-COMP:10311"/>
        <dbReference type="ChEBI" id="CHEBI:15377"/>
        <dbReference type="ChEBI" id="CHEBI:15378"/>
        <dbReference type="ChEBI" id="CHEBI:17790"/>
        <dbReference type="ChEBI" id="CHEBI:29973"/>
        <dbReference type="ChEBI" id="CHEBI:82795"/>
        <dbReference type="EC" id="3.1.1.61"/>
    </reaction>
</comment>
<dbReference type="InterPro" id="IPR008248">
    <property type="entry name" value="CheB-like"/>
</dbReference>
<dbReference type="Gene3D" id="3.40.50.180">
    <property type="entry name" value="Methylesterase CheB, C-terminal domain"/>
    <property type="match status" value="1"/>
</dbReference>
<dbReference type="GO" id="GO:0008984">
    <property type="term" value="F:protein-glutamate methylesterase activity"/>
    <property type="evidence" value="ECO:0007669"/>
    <property type="project" value="UniProtKB-UniRule"/>
</dbReference>
<dbReference type="InterPro" id="IPR000673">
    <property type="entry name" value="Sig_transdc_resp-reg_Me-estase"/>
</dbReference>
<protein>
    <recommendedName>
        <fullName evidence="5">Protein-glutamate methylesterase/protein-glutamine glutaminase</fullName>
        <ecNumber evidence="5">3.1.1.61</ecNumber>
        <ecNumber evidence="5">3.5.1.44</ecNumber>
    </recommendedName>
</protein>
<comment type="domain">
    <text evidence="5">Contains a C-terminal catalytic domain, and an N-terminal region which modulates catalytic activity.</text>
</comment>
<dbReference type="GO" id="GO:0006935">
    <property type="term" value="P:chemotaxis"/>
    <property type="evidence" value="ECO:0007669"/>
    <property type="project" value="UniProtKB-UniRule"/>
</dbReference>
<dbReference type="Proteomes" id="UP000474758">
    <property type="component" value="Unassembled WGS sequence"/>
</dbReference>
<evidence type="ECO:0000256" key="3">
    <source>
        <dbReference type="ARBA" id="ARBA00022801"/>
    </source>
</evidence>
<dbReference type="EC" id="3.5.1.44" evidence="5"/>
<feature type="region of interest" description="Disordered" evidence="8">
    <location>
        <begin position="143"/>
        <end position="175"/>
    </location>
</feature>
<dbReference type="PROSITE" id="PS50122">
    <property type="entry name" value="CHEB"/>
    <property type="match status" value="1"/>
</dbReference>
<keyword evidence="2 5" id="KW-0145">Chemotaxis</keyword>
<dbReference type="EMBL" id="JAALFE010000003">
    <property type="protein sequence ID" value="NGQ90062.1"/>
    <property type="molecule type" value="Genomic_DNA"/>
</dbReference>
<feature type="compositionally biased region" description="Pro residues" evidence="8">
    <location>
        <begin position="153"/>
        <end position="164"/>
    </location>
</feature>
<feature type="domain" description="CheB-type methylesterase" evidence="10">
    <location>
        <begin position="180"/>
        <end position="374"/>
    </location>
</feature>
<feature type="active site" evidence="5 6">
    <location>
        <position position="192"/>
    </location>
</feature>
<dbReference type="PIRSF" id="PIRSF000876">
    <property type="entry name" value="RR_chemtxs_CheB"/>
    <property type="match status" value="1"/>
</dbReference>
<accession>A0A6M1TVK1</accession>
<evidence type="ECO:0000256" key="2">
    <source>
        <dbReference type="ARBA" id="ARBA00022500"/>
    </source>
</evidence>
<dbReference type="NCBIfam" id="NF009206">
    <property type="entry name" value="PRK12555.1"/>
    <property type="match status" value="1"/>
</dbReference>
<gene>
    <name evidence="5" type="primary">cheB</name>
    <name evidence="11" type="ORF">G5V65_04080</name>
</gene>
<feature type="modified residue" description="4-aspartylphosphate" evidence="5 7">
    <location>
        <position position="59"/>
    </location>
</feature>
<dbReference type="SUPFAM" id="SSF52172">
    <property type="entry name" value="CheY-like"/>
    <property type="match status" value="1"/>
</dbReference>
<evidence type="ECO:0000256" key="8">
    <source>
        <dbReference type="SAM" id="MobiDB-lite"/>
    </source>
</evidence>
<dbReference type="InterPro" id="IPR011006">
    <property type="entry name" value="CheY-like_superfamily"/>
</dbReference>
<dbReference type="PANTHER" id="PTHR42872">
    <property type="entry name" value="PROTEIN-GLUTAMATE METHYLESTERASE/PROTEIN-GLUTAMINE GLUTAMINASE"/>
    <property type="match status" value="1"/>
</dbReference>
<evidence type="ECO:0000313" key="12">
    <source>
        <dbReference type="Proteomes" id="UP000474758"/>
    </source>
</evidence>
<evidence type="ECO:0000256" key="7">
    <source>
        <dbReference type="PROSITE-ProRule" id="PRU00169"/>
    </source>
</evidence>
<dbReference type="CDD" id="cd16432">
    <property type="entry name" value="CheB_Rec"/>
    <property type="match status" value="1"/>
</dbReference>
<dbReference type="GO" id="GO:0050568">
    <property type="term" value="F:protein-glutamine glutaminase activity"/>
    <property type="evidence" value="ECO:0007669"/>
    <property type="project" value="UniProtKB-UniRule"/>
</dbReference>
<keyword evidence="12" id="KW-1185">Reference proteome</keyword>
<dbReference type="RefSeq" id="WP_165047299.1">
    <property type="nucleotide sequence ID" value="NZ_JAALFE010000003.1"/>
</dbReference>
<dbReference type="NCBIfam" id="NF001965">
    <property type="entry name" value="PRK00742.1"/>
    <property type="match status" value="1"/>
</dbReference>
<evidence type="ECO:0000256" key="5">
    <source>
        <dbReference type="HAMAP-Rule" id="MF_00099"/>
    </source>
</evidence>
<dbReference type="Gene3D" id="3.40.50.2300">
    <property type="match status" value="1"/>
</dbReference>
<feature type="active site" evidence="5 6">
    <location>
        <position position="316"/>
    </location>
</feature>
<dbReference type="PROSITE" id="PS50110">
    <property type="entry name" value="RESPONSE_REGULATORY"/>
    <property type="match status" value="1"/>
</dbReference>
<evidence type="ECO:0000313" key="11">
    <source>
        <dbReference type="EMBL" id="NGQ90062.1"/>
    </source>
</evidence>
<dbReference type="GO" id="GO:0000156">
    <property type="term" value="F:phosphorelay response regulator activity"/>
    <property type="evidence" value="ECO:0007669"/>
    <property type="project" value="InterPro"/>
</dbReference>
<evidence type="ECO:0000256" key="4">
    <source>
        <dbReference type="ARBA" id="ARBA00048267"/>
    </source>
</evidence>